<dbReference type="EMBL" id="KN445696">
    <property type="protein sequence ID" value="KHG28604.1"/>
    <property type="molecule type" value="Genomic_DNA"/>
</dbReference>
<evidence type="ECO:0000313" key="4">
    <source>
        <dbReference type="EMBL" id="KHG24631.1"/>
    </source>
</evidence>
<dbReference type="EMBL" id="KN429416">
    <property type="protein sequence ID" value="KHG24631.1"/>
    <property type="molecule type" value="Genomic_DNA"/>
</dbReference>
<organism evidence="1 8">
    <name type="scientific">Gossypium arboreum</name>
    <name type="common">Tree cotton</name>
    <name type="synonym">Gossypium nanking</name>
    <dbReference type="NCBI Taxonomy" id="29729"/>
    <lineage>
        <taxon>Eukaryota</taxon>
        <taxon>Viridiplantae</taxon>
        <taxon>Streptophyta</taxon>
        <taxon>Embryophyta</taxon>
        <taxon>Tracheophyta</taxon>
        <taxon>Spermatophyta</taxon>
        <taxon>Magnoliopsida</taxon>
        <taxon>eudicotyledons</taxon>
        <taxon>Gunneridae</taxon>
        <taxon>Pentapetalae</taxon>
        <taxon>rosids</taxon>
        <taxon>malvids</taxon>
        <taxon>Malvales</taxon>
        <taxon>Malvaceae</taxon>
        <taxon>Malvoideae</taxon>
        <taxon>Gossypium</taxon>
    </lineage>
</organism>
<evidence type="ECO:0000313" key="1">
    <source>
        <dbReference type="EMBL" id="KHF97517.1"/>
    </source>
</evidence>
<evidence type="ECO:0000313" key="3">
    <source>
        <dbReference type="EMBL" id="KHG23293.1"/>
    </source>
</evidence>
<evidence type="ECO:0000313" key="8">
    <source>
        <dbReference type="Proteomes" id="UP000032142"/>
    </source>
</evidence>
<dbReference type="EMBL" id="KN444356">
    <property type="protein sequence ID" value="KHG28294.1"/>
    <property type="molecule type" value="Genomic_DNA"/>
</dbReference>
<proteinExistence type="predicted"/>
<gene>
    <name evidence="3" type="ORF">F383_03233</name>
    <name evidence="7" type="ORF">F383_12795</name>
    <name evidence="6" type="ORF">F383_15468</name>
    <name evidence="2" type="ORF">F383_24020</name>
    <name evidence="4" type="ORF">F383_31240</name>
    <name evidence="5" type="ORF">F383_33971</name>
    <name evidence="1" type="ORF">F383_36720</name>
</gene>
<evidence type="ECO:0000313" key="5">
    <source>
        <dbReference type="EMBL" id="KHG27194.1"/>
    </source>
</evidence>
<dbReference type="EMBL" id="KN440250">
    <property type="protein sequence ID" value="KHG27194.1"/>
    <property type="molecule type" value="Genomic_DNA"/>
</dbReference>
<protein>
    <submittedName>
        <fullName evidence="1">Uncharacterized protein</fullName>
    </submittedName>
</protein>
<reference evidence="1" key="1">
    <citation type="submission" date="2014-09" db="EMBL/GenBank/DDBJ databases">
        <title>G. arboreum L. cv. AKA8401 A2 genome assembly version 1.0.</title>
        <authorList>
            <person name="Mudge J."/>
            <person name="Ramaraj T."/>
            <person name="Lindquist I.E."/>
            <person name="Bharti A.K."/>
            <person name="Sundararajan A."/>
            <person name="Cameron C.T."/>
            <person name="Woodward J.E."/>
            <person name="May G.D."/>
            <person name="Brubaker C."/>
            <person name="Broadhvest J."/>
            <person name="Wilkins T.A."/>
        </authorList>
    </citation>
    <scope>NUCLEOTIDE SEQUENCE</scope>
</reference>
<name>A0A0B0M687_GOSAR</name>
<sequence>MDTVTRLALSVRV</sequence>
<evidence type="ECO:0000313" key="2">
    <source>
        <dbReference type="EMBL" id="KHG20632.1"/>
    </source>
</evidence>
<evidence type="ECO:0000313" key="7">
    <source>
        <dbReference type="EMBL" id="KHG28604.1"/>
    </source>
</evidence>
<reference evidence="8" key="2">
    <citation type="submission" date="2014-09" db="EMBL/GenBank/DDBJ databases">
        <authorList>
            <person name="Mudge J."/>
            <person name="Ramaraj T."/>
            <person name="Lindquist I.E."/>
            <person name="Bharti A.K."/>
            <person name="Sundararajan A."/>
            <person name="Cameron C.T."/>
            <person name="Woodward J.E."/>
            <person name="May G.D."/>
            <person name="Brubaker C."/>
            <person name="Broadhvest J."/>
            <person name="Wilkins T.A."/>
        </authorList>
    </citation>
    <scope>NUCLEOTIDE SEQUENCE</scope>
    <source>
        <strain evidence="8">cv. AKA8401</strain>
    </source>
</reference>
<dbReference type="EMBL" id="KN416233">
    <property type="protein sequence ID" value="KHG20632.1"/>
    <property type="molecule type" value="Genomic_DNA"/>
</dbReference>
<dbReference type="EMBL" id="JRRC01009789">
    <property type="protein sequence ID" value="KHF97517.1"/>
    <property type="molecule type" value="Genomic_DNA"/>
</dbReference>
<accession>A0A0B0M687</accession>
<dbReference type="EMBL" id="KN424524">
    <property type="protein sequence ID" value="KHG23293.1"/>
    <property type="molecule type" value="Genomic_DNA"/>
</dbReference>
<dbReference type="Proteomes" id="UP000032142">
    <property type="component" value="Unassembled WGS sequence"/>
</dbReference>
<evidence type="ECO:0000313" key="6">
    <source>
        <dbReference type="EMBL" id="KHG28294.1"/>
    </source>
</evidence>
<keyword evidence="8" id="KW-1185">Reference proteome</keyword>